<dbReference type="PROSITE" id="PS50943">
    <property type="entry name" value="HTH_CROC1"/>
    <property type="match status" value="1"/>
</dbReference>
<sequence>MRNMTYMAYLDQYGQHEIMGQGAKETILTPALCRAARGLLDWTQADLAERAAVSRSTIRDYEGRHHDIHRATEAQLRLAFEKGGVRFVEIEGAGTGLCLPNEQAEAAQGARQPAETL</sequence>
<dbReference type="Proteomes" id="UP000524492">
    <property type="component" value="Unassembled WGS sequence"/>
</dbReference>
<evidence type="ECO:0000313" key="3">
    <source>
        <dbReference type="Proteomes" id="UP000524492"/>
    </source>
</evidence>
<dbReference type="InterPro" id="IPR001387">
    <property type="entry name" value="Cro/C1-type_HTH"/>
</dbReference>
<dbReference type="SUPFAM" id="SSF47413">
    <property type="entry name" value="lambda repressor-like DNA-binding domains"/>
    <property type="match status" value="1"/>
</dbReference>
<dbReference type="InterPro" id="IPR010982">
    <property type="entry name" value="Lambda_DNA-bd_dom_sf"/>
</dbReference>
<comment type="caution">
    <text evidence="2">The sequence shown here is derived from an EMBL/GenBank/DDBJ whole genome shotgun (WGS) entry which is preliminary data.</text>
</comment>
<gene>
    <name evidence="2" type="ORF">GGD53_003055</name>
</gene>
<proteinExistence type="predicted"/>
<evidence type="ECO:0000259" key="1">
    <source>
        <dbReference type="PROSITE" id="PS50943"/>
    </source>
</evidence>
<organism evidence="2 3">
    <name type="scientific">Rhizobium aethiopicum</name>
    <dbReference type="NCBI Taxonomy" id="1138170"/>
    <lineage>
        <taxon>Bacteria</taxon>
        <taxon>Pseudomonadati</taxon>
        <taxon>Pseudomonadota</taxon>
        <taxon>Alphaproteobacteria</taxon>
        <taxon>Hyphomicrobiales</taxon>
        <taxon>Rhizobiaceae</taxon>
        <taxon>Rhizobium/Agrobacterium group</taxon>
        <taxon>Rhizobium</taxon>
    </lineage>
</organism>
<feature type="domain" description="HTH cro/C1-type" evidence="1">
    <location>
        <begin position="34"/>
        <end position="62"/>
    </location>
</feature>
<evidence type="ECO:0000313" key="2">
    <source>
        <dbReference type="EMBL" id="MBB4192895.1"/>
    </source>
</evidence>
<dbReference type="AlphaFoldDB" id="A0A7W6MHN1"/>
<dbReference type="GO" id="GO:0003677">
    <property type="term" value="F:DNA binding"/>
    <property type="evidence" value="ECO:0007669"/>
    <property type="project" value="InterPro"/>
</dbReference>
<keyword evidence="3" id="KW-1185">Reference proteome</keyword>
<dbReference type="EMBL" id="JACIFV010000009">
    <property type="protein sequence ID" value="MBB4192895.1"/>
    <property type="molecule type" value="Genomic_DNA"/>
</dbReference>
<dbReference type="Pfam" id="PF01381">
    <property type="entry name" value="HTH_3"/>
    <property type="match status" value="1"/>
</dbReference>
<reference evidence="2 3" key="1">
    <citation type="submission" date="2020-08" db="EMBL/GenBank/DDBJ databases">
        <title>Genomic Encyclopedia of Type Strains, Phase IV (KMG-V): Genome sequencing to study the core and pangenomes of soil and plant-associated prokaryotes.</title>
        <authorList>
            <person name="Whitman W."/>
        </authorList>
    </citation>
    <scope>NUCLEOTIDE SEQUENCE [LARGE SCALE GENOMIC DNA]</scope>
    <source>
        <strain evidence="2 3">SEMIA 4074</strain>
    </source>
</reference>
<name>A0A7W6MHN1_9HYPH</name>
<dbReference type="CDD" id="cd00093">
    <property type="entry name" value="HTH_XRE"/>
    <property type="match status" value="1"/>
</dbReference>
<dbReference type="Gene3D" id="1.10.260.40">
    <property type="entry name" value="lambda repressor-like DNA-binding domains"/>
    <property type="match status" value="1"/>
</dbReference>
<protein>
    <submittedName>
        <fullName evidence="2">Transcriptional regulator with XRE-family HTH domain</fullName>
    </submittedName>
</protein>
<accession>A0A7W6MHN1</accession>